<feature type="domain" description="FeoB-type G" evidence="16">
    <location>
        <begin position="5"/>
        <end position="172"/>
    </location>
</feature>
<dbReference type="InterPro" id="IPR006073">
    <property type="entry name" value="GTP-bd"/>
</dbReference>
<keyword evidence="5 15" id="KW-0812">Transmembrane</keyword>
<feature type="binding site" evidence="14">
    <location>
        <position position="23"/>
    </location>
    <ligand>
        <name>Mg(2+)</name>
        <dbReference type="ChEBI" id="CHEBI:18420"/>
        <label>2</label>
    </ligand>
</feature>
<feature type="binding site" evidence="13">
    <location>
        <begin position="12"/>
        <end position="19"/>
    </location>
    <ligand>
        <name>GTP</name>
        <dbReference type="ChEBI" id="CHEBI:37565"/>
        <label>1</label>
    </ligand>
</feature>
<feature type="binding site" evidence="13">
    <location>
        <begin position="123"/>
        <end position="126"/>
    </location>
    <ligand>
        <name>GTP</name>
        <dbReference type="ChEBI" id="CHEBI:37565"/>
        <label>1</label>
    </ligand>
</feature>
<sequence length="707" mass="78074">MTSKQIKIALLGNPNVGKSSIFNQLTGLRQKVGNFPGVTVDKKMGFCQINDEISANIIDFPGTYSLYPTSSDERVVLNSFSNPSSEDYPDYVIYVADATNLERHLLLLSQVKDLHIPVVLAINMTDLADKQGITIDLASIAQQLKVDVVAVNGRNGEGIDKLHQSIIELINGKGDNTSHIYIATSKEKKTIDQVKEITDQKLSNYQALLWAHHYNELPFLNESQKSSIKRITSENEFNYMKNQIDETLSRYNSISPIVNSSIKIQTQEGDSLSDKIDRIVTNQFWGPIIFITLLMLVFQSIFSWASVPMDFIDESMSTLNEFVKNTLPSAWYTDLITDGILSGLGGVVIFIPQIAILFFLISLMEESGYMARAVYMFDKIMAKFGMSGRSIVSLISGGACAIPAVMAARTIGNWKERMITIMVTPLISCSARIPVYAILVAFAVPDTPVLGGLLNLQGVAFMGLYLLGIIATLVAGIIFKIILKADAPTFLAMELPSYKMPHWKNVVLTVTEKVKTFVFEAGKVIMMVSIVLWALASYGPGDSIEKAEELAKTEALQKGLNDIQTEDYIASKQIEASYVGIMGKTIEPVFTPLGYDWKISIALVTSFAAREVFVGTMATIYSIGSAGDDIAPLKDKLTGAVNPATGVHEFTPATAFSLMVFYVFAMQCMSTLAVVKRETKSWKWPIIQFTYMSLLAYFGALFTYHIF</sequence>
<dbReference type="Proteomes" id="UP000179797">
    <property type="component" value="Unassembled WGS sequence"/>
</dbReference>
<evidence type="ECO:0000256" key="15">
    <source>
        <dbReference type="RuleBase" id="RU362098"/>
    </source>
</evidence>
<feature type="binding site" evidence="14">
    <location>
        <position position="27"/>
    </location>
    <ligand>
        <name>Mg(2+)</name>
        <dbReference type="ChEBI" id="CHEBI:18420"/>
        <label>2</label>
    </ligand>
</feature>
<feature type="transmembrane region" description="Helical" evidence="15">
    <location>
        <begin position="464"/>
        <end position="483"/>
    </location>
</feature>
<dbReference type="PANTHER" id="PTHR43185:SF1">
    <property type="entry name" value="FE(2+) TRANSPORTER FEOB"/>
    <property type="match status" value="1"/>
</dbReference>
<evidence type="ECO:0000256" key="2">
    <source>
        <dbReference type="ARBA" id="ARBA00022448"/>
    </source>
</evidence>
<keyword evidence="14" id="KW-0460">Magnesium</keyword>
<feature type="transmembrane region" description="Helical" evidence="15">
    <location>
        <begin position="284"/>
        <end position="307"/>
    </location>
</feature>
<keyword evidence="8 15" id="KW-0408">Iron</keyword>
<dbReference type="Pfam" id="PF02421">
    <property type="entry name" value="FeoB_N"/>
    <property type="match status" value="1"/>
</dbReference>
<feature type="transmembrane region" description="Helical" evidence="15">
    <location>
        <begin position="340"/>
        <end position="364"/>
    </location>
</feature>
<dbReference type="PANTHER" id="PTHR43185">
    <property type="entry name" value="FERROUS IRON TRANSPORT PROTEIN B"/>
    <property type="match status" value="1"/>
</dbReference>
<evidence type="ECO:0000256" key="8">
    <source>
        <dbReference type="ARBA" id="ARBA00023004"/>
    </source>
</evidence>
<evidence type="ECO:0000313" key="17">
    <source>
        <dbReference type="EMBL" id="OHX67998.1"/>
    </source>
</evidence>
<keyword evidence="9" id="KW-0406">Ion transport</keyword>
<feature type="binding site" evidence="14">
    <location>
        <position position="26"/>
    </location>
    <ligand>
        <name>Mg(2+)</name>
        <dbReference type="ChEBI" id="CHEBI:18420"/>
        <label>2</label>
    </ligand>
</feature>
<dbReference type="InterPro" id="IPR027417">
    <property type="entry name" value="P-loop_NTPase"/>
</dbReference>
<evidence type="ECO:0000256" key="13">
    <source>
        <dbReference type="PIRSR" id="PIRSR603373-1"/>
    </source>
</evidence>
<dbReference type="AlphaFoldDB" id="A0A1S1Z3Y4"/>
<dbReference type="Pfam" id="PF07670">
    <property type="entry name" value="Gate"/>
    <property type="match status" value="2"/>
</dbReference>
<comment type="caution">
    <text evidence="15">Lacks conserved residue(s) required for the propagation of feature annotation.</text>
</comment>
<keyword evidence="3" id="KW-1003">Cell membrane</keyword>
<feature type="transmembrane region" description="Helical" evidence="15">
    <location>
        <begin position="419"/>
        <end position="444"/>
    </location>
</feature>
<keyword evidence="7 15" id="KW-1133">Transmembrane helix</keyword>
<proteinExistence type="inferred from homology"/>
<organism evidence="17 18">
    <name type="scientific">Flammeovirga pacifica</name>
    <dbReference type="NCBI Taxonomy" id="915059"/>
    <lineage>
        <taxon>Bacteria</taxon>
        <taxon>Pseudomonadati</taxon>
        <taxon>Bacteroidota</taxon>
        <taxon>Cytophagia</taxon>
        <taxon>Cytophagales</taxon>
        <taxon>Flammeovirgaceae</taxon>
        <taxon>Flammeovirga</taxon>
    </lineage>
</organism>
<dbReference type="PRINTS" id="PR00326">
    <property type="entry name" value="GTP1OBG"/>
</dbReference>
<comment type="function">
    <text evidence="15">Probable transporter of a GTP-driven Fe(2+) uptake system.</text>
</comment>
<reference evidence="17 18" key="1">
    <citation type="journal article" date="2012" name="Int. J. Syst. Evol. Microbiol.">
        <title>Flammeovirga pacifica sp. nov., isolated from deep-sea sediment.</title>
        <authorList>
            <person name="Xu H."/>
            <person name="Fu Y."/>
            <person name="Yang N."/>
            <person name="Ding Z."/>
            <person name="Lai Q."/>
            <person name="Zeng R."/>
        </authorList>
    </citation>
    <scope>NUCLEOTIDE SEQUENCE [LARGE SCALE GENOMIC DNA]</scope>
    <source>
        <strain evidence="18">DSM 24597 / LMG 26175 / WPAGA1</strain>
    </source>
</reference>
<dbReference type="RefSeq" id="WP_044220041.1">
    <property type="nucleotide sequence ID" value="NZ_JRYR02000001.1"/>
</dbReference>
<keyword evidence="4 15" id="KW-0410">Iron transport</keyword>
<comment type="caution">
    <text evidence="17">The sequence shown here is derived from an EMBL/GenBank/DDBJ whole genome shotgun (WGS) entry which is preliminary data.</text>
</comment>
<dbReference type="Gene3D" id="3.40.50.300">
    <property type="entry name" value="P-loop containing nucleotide triphosphate hydrolases"/>
    <property type="match status" value="1"/>
</dbReference>
<evidence type="ECO:0000256" key="11">
    <source>
        <dbReference type="ARBA" id="ARBA00023136"/>
    </source>
</evidence>
<comment type="similarity">
    <text evidence="15">Belongs to the TRAFAC class TrmE-Era-EngA-EngB-Septin-like GTPase superfamily. FeoB GTPase (TC 9.A.8) family.</text>
</comment>
<dbReference type="GO" id="GO:0005525">
    <property type="term" value="F:GTP binding"/>
    <property type="evidence" value="ECO:0007669"/>
    <property type="project" value="UniProtKB-KW"/>
</dbReference>
<name>A0A1S1Z3Y4_FLAPC</name>
<dbReference type="InterPro" id="IPR030389">
    <property type="entry name" value="G_FEOB_dom"/>
</dbReference>
<keyword evidence="11 15" id="KW-0472">Membrane</keyword>
<dbReference type="InterPro" id="IPR003373">
    <property type="entry name" value="Fe2_transport_prot-B"/>
</dbReference>
<evidence type="ECO:0000256" key="14">
    <source>
        <dbReference type="PIRSR" id="PIRSR603373-2"/>
    </source>
</evidence>
<evidence type="ECO:0000256" key="1">
    <source>
        <dbReference type="ARBA" id="ARBA00004651"/>
    </source>
</evidence>
<dbReference type="GO" id="GO:0015093">
    <property type="term" value="F:ferrous iron transmembrane transporter activity"/>
    <property type="evidence" value="ECO:0007669"/>
    <property type="project" value="UniProtKB-UniRule"/>
</dbReference>
<evidence type="ECO:0000259" key="16">
    <source>
        <dbReference type="PROSITE" id="PS51711"/>
    </source>
</evidence>
<evidence type="ECO:0000256" key="12">
    <source>
        <dbReference type="NCBIfam" id="TIGR00437"/>
    </source>
</evidence>
<evidence type="ECO:0000256" key="9">
    <source>
        <dbReference type="ARBA" id="ARBA00023065"/>
    </source>
</evidence>
<dbReference type="InterPro" id="IPR011640">
    <property type="entry name" value="Fe2_transport_prot_B_C"/>
</dbReference>
<comment type="subcellular location">
    <subcellularLocation>
        <location evidence="15">Cell inner membrane</location>
        <topology evidence="15">Multi-pass membrane protein</topology>
    </subcellularLocation>
    <subcellularLocation>
        <location evidence="1">Cell membrane</location>
        <topology evidence="1">Multi-pass membrane protein</topology>
    </subcellularLocation>
</comment>
<dbReference type="CDD" id="cd01879">
    <property type="entry name" value="FeoB"/>
    <property type="match status" value="1"/>
</dbReference>
<dbReference type="NCBIfam" id="TIGR00437">
    <property type="entry name" value="feoB"/>
    <property type="match status" value="1"/>
</dbReference>
<keyword evidence="2 15" id="KW-0813">Transport</keyword>
<keyword evidence="6 13" id="KW-0547">Nucleotide-binding</keyword>
<dbReference type="GO" id="GO:0046872">
    <property type="term" value="F:metal ion binding"/>
    <property type="evidence" value="ECO:0007669"/>
    <property type="project" value="UniProtKB-KW"/>
</dbReference>
<evidence type="ECO:0000256" key="10">
    <source>
        <dbReference type="ARBA" id="ARBA00023134"/>
    </source>
</evidence>
<feature type="transmembrane region" description="Helical" evidence="15">
    <location>
        <begin position="653"/>
        <end position="674"/>
    </location>
</feature>
<feature type="binding site" evidence="13">
    <location>
        <begin position="59"/>
        <end position="62"/>
    </location>
    <ligand>
        <name>GTP</name>
        <dbReference type="ChEBI" id="CHEBI:37565"/>
        <label>1</label>
    </ligand>
</feature>
<feature type="binding site" evidence="13">
    <location>
        <begin position="37"/>
        <end position="41"/>
    </location>
    <ligand>
        <name>GTP</name>
        <dbReference type="ChEBI" id="CHEBI:37565"/>
        <label>1</label>
    </ligand>
</feature>
<dbReference type="EMBL" id="JRYR02000001">
    <property type="protein sequence ID" value="OHX67998.1"/>
    <property type="molecule type" value="Genomic_DNA"/>
</dbReference>
<dbReference type="PROSITE" id="PS51711">
    <property type="entry name" value="G_FEOB"/>
    <property type="match status" value="1"/>
</dbReference>
<feature type="transmembrane region" description="Helical" evidence="15">
    <location>
        <begin position="517"/>
        <end position="536"/>
    </location>
</feature>
<protein>
    <recommendedName>
        <fullName evidence="12 15">Ferrous iron transport protein B</fullName>
    </recommendedName>
</protein>
<keyword evidence="18" id="KW-1185">Reference proteome</keyword>
<dbReference type="OrthoDB" id="9809127at2"/>
<accession>A0A1S1Z3Y4</accession>
<evidence type="ECO:0000256" key="6">
    <source>
        <dbReference type="ARBA" id="ARBA00022741"/>
    </source>
</evidence>
<dbReference type="InterPro" id="IPR011642">
    <property type="entry name" value="Gate_dom"/>
</dbReference>
<keyword evidence="10 13" id="KW-0342">GTP-binding</keyword>
<evidence type="ECO:0000313" key="18">
    <source>
        <dbReference type="Proteomes" id="UP000179797"/>
    </source>
</evidence>
<dbReference type="InterPro" id="IPR050860">
    <property type="entry name" value="FeoB_GTPase"/>
</dbReference>
<evidence type="ECO:0000256" key="7">
    <source>
        <dbReference type="ARBA" id="ARBA00022989"/>
    </source>
</evidence>
<evidence type="ECO:0000256" key="3">
    <source>
        <dbReference type="ARBA" id="ARBA00022475"/>
    </source>
</evidence>
<dbReference type="SUPFAM" id="SSF52540">
    <property type="entry name" value="P-loop containing nucleoside triphosphate hydrolases"/>
    <property type="match status" value="1"/>
</dbReference>
<evidence type="ECO:0000256" key="5">
    <source>
        <dbReference type="ARBA" id="ARBA00022692"/>
    </source>
</evidence>
<dbReference type="Pfam" id="PF07664">
    <property type="entry name" value="FeoB_C"/>
    <property type="match status" value="1"/>
</dbReference>
<gene>
    <name evidence="17" type="ORF">NH26_17435</name>
</gene>
<dbReference type="InterPro" id="IPR005225">
    <property type="entry name" value="Small_GTP-bd"/>
</dbReference>
<keyword evidence="14" id="KW-0479">Metal-binding</keyword>
<dbReference type="GO" id="GO:0005886">
    <property type="term" value="C:plasma membrane"/>
    <property type="evidence" value="ECO:0007669"/>
    <property type="project" value="UniProtKB-SubCell"/>
</dbReference>
<dbReference type="NCBIfam" id="TIGR00231">
    <property type="entry name" value="small_GTP"/>
    <property type="match status" value="1"/>
</dbReference>
<evidence type="ECO:0000256" key="4">
    <source>
        <dbReference type="ARBA" id="ARBA00022496"/>
    </source>
</evidence>
<feature type="transmembrane region" description="Helical" evidence="15">
    <location>
        <begin position="686"/>
        <end position="706"/>
    </location>
</feature>
<dbReference type="STRING" id="915059.NH26_17435"/>